<comment type="caution">
    <text evidence="6">The sequence shown here is derived from an EMBL/GenBank/DDBJ whole genome shotgun (WGS) entry which is preliminary data.</text>
</comment>
<dbReference type="GO" id="GO:0046872">
    <property type="term" value="F:metal ion binding"/>
    <property type="evidence" value="ECO:0007669"/>
    <property type="project" value="UniProtKB-KW"/>
</dbReference>
<dbReference type="InterPro" id="IPR013785">
    <property type="entry name" value="Aldolase_TIM"/>
</dbReference>
<dbReference type="SUPFAM" id="SSF102114">
    <property type="entry name" value="Radical SAM enzymes"/>
    <property type="match status" value="1"/>
</dbReference>
<dbReference type="OrthoDB" id="9782387at2"/>
<keyword evidence="4" id="KW-0411">Iron-sulfur</keyword>
<proteinExistence type="predicted"/>
<evidence type="ECO:0000313" key="6">
    <source>
        <dbReference type="EMBL" id="RQX05455.1"/>
    </source>
</evidence>
<dbReference type="SMART" id="SM00729">
    <property type="entry name" value="Elp3"/>
    <property type="match status" value="1"/>
</dbReference>
<dbReference type="SFLD" id="SFLDG01067">
    <property type="entry name" value="SPASM/twitch_domain_containing"/>
    <property type="match status" value="1"/>
</dbReference>
<evidence type="ECO:0000256" key="3">
    <source>
        <dbReference type="ARBA" id="ARBA00023004"/>
    </source>
</evidence>
<evidence type="ECO:0000259" key="5">
    <source>
        <dbReference type="PROSITE" id="PS51918"/>
    </source>
</evidence>
<dbReference type="PANTHER" id="PTHR11228:SF7">
    <property type="entry name" value="PQQA PEPTIDE CYCLASE"/>
    <property type="match status" value="1"/>
</dbReference>
<dbReference type="InterPro" id="IPR007197">
    <property type="entry name" value="rSAM"/>
</dbReference>
<dbReference type="GO" id="GO:0003824">
    <property type="term" value="F:catalytic activity"/>
    <property type="evidence" value="ECO:0007669"/>
    <property type="project" value="InterPro"/>
</dbReference>
<dbReference type="EMBL" id="QGSZ01000156">
    <property type="protein sequence ID" value="RQX05455.1"/>
    <property type="molecule type" value="Genomic_DNA"/>
</dbReference>
<dbReference type="PANTHER" id="PTHR11228">
    <property type="entry name" value="RADICAL SAM DOMAIN PROTEIN"/>
    <property type="match status" value="1"/>
</dbReference>
<evidence type="ECO:0000256" key="1">
    <source>
        <dbReference type="ARBA" id="ARBA00022691"/>
    </source>
</evidence>
<reference evidence="6 7" key="1">
    <citation type="submission" date="2018-05" db="EMBL/GenBank/DDBJ databases">
        <title>Micromonospora from Atacama Desert.</title>
        <authorList>
            <person name="Carro L."/>
            <person name="Goodfellow M."/>
            <person name="Klenk H.-P."/>
        </authorList>
    </citation>
    <scope>NUCLEOTIDE SEQUENCE [LARGE SCALE GENOMIC DNA]</scope>
    <source>
        <strain evidence="6 7">LB39</strain>
    </source>
</reference>
<dbReference type="CDD" id="cd01335">
    <property type="entry name" value="Radical_SAM"/>
    <property type="match status" value="1"/>
</dbReference>
<name>A0A3N9WX54_9ACTN</name>
<accession>A0A3N9WX54</accession>
<feature type="domain" description="Radical SAM core" evidence="5">
    <location>
        <begin position="20"/>
        <end position="228"/>
    </location>
</feature>
<evidence type="ECO:0000256" key="2">
    <source>
        <dbReference type="ARBA" id="ARBA00022723"/>
    </source>
</evidence>
<organism evidence="6 7">
    <name type="scientific">Micromonospora inaquosa</name>
    <dbReference type="NCBI Taxonomy" id="2203716"/>
    <lineage>
        <taxon>Bacteria</taxon>
        <taxon>Bacillati</taxon>
        <taxon>Actinomycetota</taxon>
        <taxon>Actinomycetes</taxon>
        <taxon>Micromonosporales</taxon>
        <taxon>Micromonosporaceae</taxon>
        <taxon>Micromonospora</taxon>
    </lineage>
</organism>
<sequence>MKRLIVDTHASSCYFRTSVGGDGRKALVQITERCNLHCAHCFVSSTAAGSDLSGVDFTTRVLPRLLDARVERLTLTGGEPFVHPDLIAMCQAVADRGLPVGLCTNATLTRDADIDALAAIGNVHINVSFDGFRPDSHGKFRGDRSSFETTVATTRKFAKAGLLKGLLSTPNALTTPEEFADLCAFAVDVGAEYVLMNPLSSFGRGVKSRGKLAATAAAMDAIRAVTDRFADQLDLVRIRFPNDHLPLGGCDAGKLIYVFVDGQVAVCPYLVFAARTPASAHRDTEFLTGNILDGEAAPSLDAYDFHTRYQLGANPTCGSCDIAGQCGKGCPAAVVAAGGRIGDVDTEQCPITAPNGRSLLPLSPSKG</sequence>
<keyword evidence="2" id="KW-0479">Metal-binding</keyword>
<dbReference type="PROSITE" id="PS51918">
    <property type="entry name" value="RADICAL_SAM"/>
    <property type="match status" value="1"/>
</dbReference>
<dbReference type="RefSeq" id="WP_124771778.1">
    <property type="nucleotide sequence ID" value="NZ_QGSZ01000156.1"/>
</dbReference>
<protein>
    <submittedName>
        <fullName evidence="6">Radical SAM protein</fullName>
    </submittedName>
</protein>
<gene>
    <name evidence="6" type="ORF">DLJ59_07535</name>
</gene>
<dbReference type="Pfam" id="PF04055">
    <property type="entry name" value="Radical_SAM"/>
    <property type="match status" value="1"/>
</dbReference>
<dbReference type="InterPro" id="IPR006638">
    <property type="entry name" value="Elp3/MiaA/NifB-like_rSAM"/>
</dbReference>
<evidence type="ECO:0000256" key="4">
    <source>
        <dbReference type="ARBA" id="ARBA00023014"/>
    </source>
</evidence>
<dbReference type="InterPro" id="IPR058240">
    <property type="entry name" value="rSAM_sf"/>
</dbReference>
<dbReference type="Proteomes" id="UP000282312">
    <property type="component" value="Unassembled WGS sequence"/>
</dbReference>
<keyword evidence="1" id="KW-0949">S-adenosyl-L-methionine</keyword>
<evidence type="ECO:0000313" key="7">
    <source>
        <dbReference type="Proteomes" id="UP000282312"/>
    </source>
</evidence>
<dbReference type="InterPro" id="IPR050377">
    <property type="entry name" value="Radical_SAM_PqqE_MftC-like"/>
</dbReference>
<keyword evidence="3" id="KW-0408">Iron</keyword>
<dbReference type="GO" id="GO:0051539">
    <property type="term" value="F:4 iron, 4 sulfur cluster binding"/>
    <property type="evidence" value="ECO:0007669"/>
    <property type="project" value="UniProtKB-KW"/>
</dbReference>
<dbReference type="Gene3D" id="3.20.20.70">
    <property type="entry name" value="Aldolase class I"/>
    <property type="match status" value="1"/>
</dbReference>
<dbReference type="SFLD" id="SFLDS00029">
    <property type="entry name" value="Radical_SAM"/>
    <property type="match status" value="1"/>
</dbReference>
<keyword evidence="7" id="KW-1185">Reference proteome</keyword>
<dbReference type="AlphaFoldDB" id="A0A3N9WX54"/>